<dbReference type="GO" id="GO:0005886">
    <property type="term" value="C:plasma membrane"/>
    <property type="evidence" value="ECO:0007669"/>
    <property type="project" value="TreeGrafter"/>
</dbReference>
<dbReference type="GO" id="GO:0005524">
    <property type="term" value="F:ATP binding"/>
    <property type="evidence" value="ECO:0007669"/>
    <property type="project" value="UniProtKB-KW"/>
</dbReference>
<dbReference type="GO" id="GO:0009927">
    <property type="term" value="F:histidine phosphotransfer kinase activity"/>
    <property type="evidence" value="ECO:0007669"/>
    <property type="project" value="TreeGrafter"/>
</dbReference>
<keyword evidence="18" id="KW-1185">Reference proteome</keyword>
<feature type="domain" description="PAC" evidence="16">
    <location>
        <begin position="79"/>
        <end position="131"/>
    </location>
</feature>
<dbReference type="Pfam" id="PF00072">
    <property type="entry name" value="Response_reg"/>
    <property type="match status" value="1"/>
</dbReference>
<dbReference type="SUPFAM" id="SSF55785">
    <property type="entry name" value="PYP-like sensor domain (PAS domain)"/>
    <property type="match status" value="2"/>
</dbReference>
<dbReference type="InterPro" id="IPR000700">
    <property type="entry name" value="PAS-assoc_C"/>
</dbReference>
<dbReference type="SUPFAM" id="SSF55874">
    <property type="entry name" value="ATPase domain of HSP90 chaperone/DNA topoisomerase II/histidine kinase"/>
    <property type="match status" value="1"/>
</dbReference>
<evidence type="ECO:0000256" key="8">
    <source>
        <dbReference type="ARBA" id="ARBA00022840"/>
    </source>
</evidence>
<dbReference type="InterPro" id="IPR005467">
    <property type="entry name" value="His_kinase_dom"/>
</dbReference>
<comment type="similarity">
    <text evidence="2">In the N-terminal section; belongs to the phytochrome family.</text>
</comment>
<reference evidence="17 18" key="1">
    <citation type="submission" date="2020-08" db="EMBL/GenBank/DDBJ databases">
        <title>Genomic Encyclopedia of Type Strains, Phase III (KMG-III): the genomes of soil and plant-associated and newly described type strains.</title>
        <authorList>
            <person name="Whitman W."/>
        </authorList>
    </citation>
    <scope>NUCLEOTIDE SEQUENCE [LARGE SCALE GENOMIC DNA]</scope>
    <source>
        <strain evidence="17 18">CECT 8234</strain>
    </source>
</reference>
<dbReference type="PRINTS" id="PR00344">
    <property type="entry name" value="BCTRLSENSOR"/>
</dbReference>
<dbReference type="InterPro" id="IPR011006">
    <property type="entry name" value="CheY-like_superfamily"/>
</dbReference>
<feature type="compositionally biased region" description="Basic and acidic residues" evidence="12">
    <location>
        <begin position="663"/>
        <end position="672"/>
    </location>
</feature>
<keyword evidence="5" id="KW-0808">Transferase</keyword>
<dbReference type="InterPro" id="IPR001610">
    <property type="entry name" value="PAC"/>
</dbReference>
<feature type="domain" description="PAS" evidence="15">
    <location>
        <begin position="135"/>
        <end position="192"/>
    </location>
</feature>
<evidence type="ECO:0000256" key="7">
    <source>
        <dbReference type="ARBA" id="ARBA00022777"/>
    </source>
</evidence>
<dbReference type="SMART" id="SM00387">
    <property type="entry name" value="HATPase_c"/>
    <property type="match status" value="1"/>
</dbReference>
<dbReference type="CDD" id="cd00082">
    <property type="entry name" value="HisKA"/>
    <property type="match status" value="1"/>
</dbReference>
<evidence type="ECO:0000256" key="12">
    <source>
        <dbReference type="SAM" id="MobiDB-lite"/>
    </source>
</evidence>
<dbReference type="PROSITE" id="PS50112">
    <property type="entry name" value="PAS"/>
    <property type="match status" value="2"/>
</dbReference>
<dbReference type="SMART" id="SM00091">
    <property type="entry name" value="PAS"/>
    <property type="match status" value="2"/>
</dbReference>
<dbReference type="Proteomes" id="UP000518605">
    <property type="component" value="Unassembled WGS sequence"/>
</dbReference>
<feature type="domain" description="Histidine kinase" evidence="13">
    <location>
        <begin position="284"/>
        <end position="505"/>
    </location>
</feature>
<dbReference type="NCBIfam" id="TIGR00229">
    <property type="entry name" value="sensory_box"/>
    <property type="match status" value="2"/>
</dbReference>
<keyword evidence="6" id="KW-0547">Nucleotide-binding</keyword>
<comment type="caution">
    <text evidence="17">The sequence shown here is derived from an EMBL/GenBank/DDBJ whole genome shotgun (WGS) entry which is preliminary data.</text>
</comment>
<dbReference type="FunFam" id="3.30.565.10:FF:000010">
    <property type="entry name" value="Sensor histidine kinase RcsC"/>
    <property type="match status" value="1"/>
</dbReference>
<sequence length="692" mass="77765">MLTELKDVKHALSAMELSSIISITNDNGMITYVNDYFCEISKFDRNEIIGQSHHTVNSGYHPAAYFQDLWETISQKLVWKGEMKNRAKDGTEYWISMTVMPIVNDQGFVYQYVSIGTDITSRKENENILLQTMENLHDIENALDASSIVAITDDKGVITYINEKFCEISMYDRAELIGKTHRIINSGYHPKSFFKEMWETIKQGLVWKGEVKNRAKDGSEYWMHTTIVPFLNDDRRPRQFISIRTDITDRVKAETALAERTKQLAKAHDEAIKANMIKSQFLANMSHELRTPLNAIIGYSEMLQEEAEELGESFFAEDLAKINKAGNHLLALINDILDISKIEAGKMELHLEIYSLPDLIQDVMTTIRPLVESKGNKLQTDCRDGGEFTSDVTKLRQILINLLSNANKFTEAGSIAFDIYKEARGNRFGFAFRIRDTGIGMTPDQLEKLFQPFTQADASTTRKYGGTGLGLAISQRFSQIMGGDISVESEFGLGTTFTCWLPSSPPDAGAVEVFDEETEALQALALKRNSELAAIPDVNRSLGEDIQSSRTLGAAEFLVEPILRESLIAVMDQFAVNRAEHTVLVIEDDKSANEQAARLLRMEGYNVCEARNGVIALACMGRVKPSLIVLDLMMPGMDGLAFIEEWRKHDKWSRVPVILLTEENKAPDDRQSNKHKPAKGGPLYVQDITGRG</sequence>
<dbReference type="SUPFAM" id="SSF47384">
    <property type="entry name" value="Homodimeric domain of signal transducing histidine kinase"/>
    <property type="match status" value="1"/>
</dbReference>
<dbReference type="Gene3D" id="3.40.50.2300">
    <property type="match status" value="1"/>
</dbReference>
<evidence type="ECO:0000256" key="3">
    <source>
        <dbReference type="ARBA" id="ARBA00012438"/>
    </source>
</evidence>
<comment type="catalytic activity">
    <reaction evidence="1">
        <text>ATP + protein L-histidine = ADP + protein N-phospho-L-histidine.</text>
        <dbReference type="EC" id="2.7.13.3"/>
    </reaction>
</comment>
<evidence type="ECO:0000256" key="11">
    <source>
        <dbReference type="PROSITE-ProRule" id="PRU00169"/>
    </source>
</evidence>
<dbReference type="PROSITE" id="PS50109">
    <property type="entry name" value="HIS_KIN"/>
    <property type="match status" value="1"/>
</dbReference>
<dbReference type="SMART" id="SM00086">
    <property type="entry name" value="PAC"/>
    <property type="match status" value="2"/>
</dbReference>
<dbReference type="InterPro" id="IPR003661">
    <property type="entry name" value="HisK_dim/P_dom"/>
</dbReference>
<evidence type="ECO:0000256" key="5">
    <source>
        <dbReference type="ARBA" id="ARBA00022679"/>
    </source>
</evidence>
<feature type="modified residue" description="4-aspartylphosphate" evidence="11">
    <location>
        <position position="631"/>
    </location>
</feature>
<keyword evidence="4 11" id="KW-0597">Phosphoprotein</keyword>
<dbReference type="InterPro" id="IPR035965">
    <property type="entry name" value="PAS-like_dom_sf"/>
</dbReference>
<evidence type="ECO:0000256" key="9">
    <source>
        <dbReference type="ARBA" id="ARBA00023012"/>
    </source>
</evidence>
<dbReference type="EMBL" id="JACHXW010000013">
    <property type="protein sequence ID" value="MBB3153974.1"/>
    <property type="molecule type" value="Genomic_DNA"/>
</dbReference>
<dbReference type="Pfam" id="PF02518">
    <property type="entry name" value="HATPase_c"/>
    <property type="match status" value="1"/>
</dbReference>
<dbReference type="InterPro" id="IPR004358">
    <property type="entry name" value="Sig_transdc_His_kin-like_C"/>
</dbReference>
<keyword evidence="8" id="KW-0067">ATP-binding</keyword>
<evidence type="ECO:0000256" key="1">
    <source>
        <dbReference type="ARBA" id="ARBA00000085"/>
    </source>
</evidence>
<feature type="region of interest" description="Disordered" evidence="12">
    <location>
        <begin position="663"/>
        <end position="692"/>
    </location>
</feature>
<dbReference type="EC" id="2.7.13.3" evidence="3"/>
<evidence type="ECO:0000259" key="15">
    <source>
        <dbReference type="PROSITE" id="PS50112"/>
    </source>
</evidence>
<evidence type="ECO:0000256" key="6">
    <source>
        <dbReference type="ARBA" id="ARBA00022741"/>
    </source>
</evidence>
<dbReference type="CDD" id="cd17574">
    <property type="entry name" value="REC_OmpR"/>
    <property type="match status" value="1"/>
</dbReference>
<evidence type="ECO:0000256" key="10">
    <source>
        <dbReference type="ARBA" id="ARBA00074306"/>
    </source>
</evidence>
<evidence type="ECO:0000256" key="4">
    <source>
        <dbReference type="ARBA" id="ARBA00022553"/>
    </source>
</evidence>
<feature type="domain" description="PAS" evidence="15">
    <location>
        <begin position="4"/>
        <end position="62"/>
    </location>
</feature>
<dbReference type="PANTHER" id="PTHR43047:SF72">
    <property type="entry name" value="OSMOSENSING HISTIDINE PROTEIN KINASE SLN1"/>
    <property type="match status" value="1"/>
</dbReference>
<name>A0A7W5CB79_9BACL</name>
<dbReference type="InterPro" id="IPR000014">
    <property type="entry name" value="PAS"/>
</dbReference>
<dbReference type="SMART" id="SM00388">
    <property type="entry name" value="HisKA"/>
    <property type="match status" value="1"/>
</dbReference>
<evidence type="ECO:0000259" key="13">
    <source>
        <dbReference type="PROSITE" id="PS50109"/>
    </source>
</evidence>
<dbReference type="PROSITE" id="PS50110">
    <property type="entry name" value="RESPONSE_REGULATORY"/>
    <property type="match status" value="1"/>
</dbReference>
<dbReference type="InterPro" id="IPR036097">
    <property type="entry name" value="HisK_dim/P_sf"/>
</dbReference>
<dbReference type="InterPro" id="IPR001789">
    <property type="entry name" value="Sig_transdc_resp-reg_receiver"/>
</dbReference>
<dbReference type="GO" id="GO:0000155">
    <property type="term" value="F:phosphorelay sensor kinase activity"/>
    <property type="evidence" value="ECO:0007669"/>
    <property type="project" value="InterPro"/>
</dbReference>
<keyword evidence="9" id="KW-0902">Two-component regulatory system</keyword>
<evidence type="ECO:0000313" key="18">
    <source>
        <dbReference type="Proteomes" id="UP000518605"/>
    </source>
</evidence>
<evidence type="ECO:0000259" key="14">
    <source>
        <dbReference type="PROSITE" id="PS50110"/>
    </source>
</evidence>
<dbReference type="Pfam" id="PF00512">
    <property type="entry name" value="HisKA"/>
    <property type="match status" value="1"/>
</dbReference>
<dbReference type="Gene3D" id="1.10.287.130">
    <property type="match status" value="1"/>
</dbReference>
<feature type="domain" description="PAC" evidence="16">
    <location>
        <begin position="207"/>
        <end position="259"/>
    </location>
</feature>
<organism evidence="17 18">
    <name type="scientific">Paenibacillus endophyticus</name>
    <dbReference type="NCBI Taxonomy" id="1294268"/>
    <lineage>
        <taxon>Bacteria</taxon>
        <taxon>Bacillati</taxon>
        <taxon>Bacillota</taxon>
        <taxon>Bacilli</taxon>
        <taxon>Bacillales</taxon>
        <taxon>Paenibacillaceae</taxon>
        <taxon>Paenibacillus</taxon>
    </lineage>
</organism>
<accession>A0A7W5CB79</accession>
<protein>
    <recommendedName>
        <fullName evidence="10">Circadian input-output histidine kinase CikA</fullName>
        <ecNumber evidence="3">2.7.13.3</ecNumber>
    </recommendedName>
</protein>
<dbReference type="PROSITE" id="PS50113">
    <property type="entry name" value="PAC"/>
    <property type="match status" value="2"/>
</dbReference>
<dbReference type="AlphaFoldDB" id="A0A7W5CB79"/>
<dbReference type="RefSeq" id="WP_183566561.1">
    <property type="nucleotide sequence ID" value="NZ_CBCSLB010000013.1"/>
</dbReference>
<dbReference type="Gene3D" id="3.30.450.20">
    <property type="entry name" value="PAS domain"/>
    <property type="match status" value="2"/>
</dbReference>
<evidence type="ECO:0000259" key="16">
    <source>
        <dbReference type="PROSITE" id="PS50113"/>
    </source>
</evidence>
<dbReference type="CDD" id="cd16922">
    <property type="entry name" value="HATPase_EvgS-ArcB-TorS-like"/>
    <property type="match status" value="1"/>
</dbReference>
<dbReference type="CDD" id="cd00130">
    <property type="entry name" value="PAS"/>
    <property type="match status" value="2"/>
</dbReference>
<dbReference type="PANTHER" id="PTHR43047">
    <property type="entry name" value="TWO-COMPONENT HISTIDINE PROTEIN KINASE"/>
    <property type="match status" value="1"/>
</dbReference>
<evidence type="ECO:0000256" key="2">
    <source>
        <dbReference type="ARBA" id="ARBA00006402"/>
    </source>
</evidence>
<feature type="domain" description="Response regulatory" evidence="14">
    <location>
        <begin position="582"/>
        <end position="692"/>
    </location>
</feature>
<dbReference type="Gene3D" id="3.30.565.10">
    <property type="entry name" value="Histidine kinase-like ATPase, C-terminal domain"/>
    <property type="match status" value="1"/>
</dbReference>
<evidence type="ECO:0000313" key="17">
    <source>
        <dbReference type="EMBL" id="MBB3153974.1"/>
    </source>
</evidence>
<dbReference type="InterPro" id="IPR003594">
    <property type="entry name" value="HATPase_dom"/>
</dbReference>
<dbReference type="SMART" id="SM00448">
    <property type="entry name" value="REC"/>
    <property type="match status" value="1"/>
</dbReference>
<keyword evidence="7" id="KW-0418">Kinase</keyword>
<dbReference type="SUPFAM" id="SSF52172">
    <property type="entry name" value="CheY-like"/>
    <property type="match status" value="1"/>
</dbReference>
<proteinExistence type="inferred from homology"/>
<gene>
    <name evidence="17" type="ORF">FHS16_004050</name>
</gene>
<dbReference type="InterPro" id="IPR036890">
    <property type="entry name" value="HATPase_C_sf"/>
</dbReference>
<dbReference type="Pfam" id="PF13426">
    <property type="entry name" value="PAS_9"/>
    <property type="match status" value="2"/>
</dbReference>